<accession>A0A0A9E6R1</accession>
<dbReference type="EMBL" id="GBRH01203187">
    <property type="protein sequence ID" value="JAD94708.1"/>
    <property type="molecule type" value="Transcribed_RNA"/>
</dbReference>
<name>A0A0A9E6R1_ARUDO</name>
<reference evidence="2" key="2">
    <citation type="journal article" date="2015" name="Data Brief">
        <title>Shoot transcriptome of the giant reed, Arundo donax.</title>
        <authorList>
            <person name="Barrero R.A."/>
            <person name="Guerrero F.D."/>
            <person name="Moolhuijzen P."/>
            <person name="Goolsby J.A."/>
            <person name="Tidwell J."/>
            <person name="Bellgard S.E."/>
            <person name="Bellgard M.I."/>
        </authorList>
    </citation>
    <scope>NUCLEOTIDE SEQUENCE</scope>
    <source>
        <tissue evidence="2">Shoot tissue taken approximately 20 cm above the soil surface</tissue>
    </source>
</reference>
<feature type="transmembrane region" description="Helical" evidence="1">
    <location>
        <begin position="42"/>
        <end position="64"/>
    </location>
</feature>
<keyword evidence="1" id="KW-1133">Transmembrane helix</keyword>
<keyword evidence="1" id="KW-0812">Transmembrane</keyword>
<sequence>MCLQFTLRNIKVTIFISTELFNSSTIERIDTSSFLHHFLEKFIIFSILNITICKTLSTISSISFMTNIPLMKSFNNKLCISFSF</sequence>
<reference evidence="2" key="1">
    <citation type="submission" date="2014-09" db="EMBL/GenBank/DDBJ databases">
        <authorList>
            <person name="Magalhaes I.L.F."/>
            <person name="Oliveira U."/>
            <person name="Santos F.R."/>
            <person name="Vidigal T.H.D.A."/>
            <person name="Brescovit A.D."/>
            <person name="Santos A.J."/>
        </authorList>
    </citation>
    <scope>NUCLEOTIDE SEQUENCE</scope>
    <source>
        <tissue evidence="2">Shoot tissue taken approximately 20 cm above the soil surface</tissue>
    </source>
</reference>
<evidence type="ECO:0000313" key="2">
    <source>
        <dbReference type="EMBL" id="JAD94708.1"/>
    </source>
</evidence>
<evidence type="ECO:0000256" key="1">
    <source>
        <dbReference type="SAM" id="Phobius"/>
    </source>
</evidence>
<dbReference type="AlphaFoldDB" id="A0A0A9E6R1"/>
<organism evidence="2">
    <name type="scientific">Arundo donax</name>
    <name type="common">Giant reed</name>
    <name type="synonym">Donax arundinaceus</name>
    <dbReference type="NCBI Taxonomy" id="35708"/>
    <lineage>
        <taxon>Eukaryota</taxon>
        <taxon>Viridiplantae</taxon>
        <taxon>Streptophyta</taxon>
        <taxon>Embryophyta</taxon>
        <taxon>Tracheophyta</taxon>
        <taxon>Spermatophyta</taxon>
        <taxon>Magnoliopsida</taxon>
        <taxon>Liliopsida</taxon>
        <taxon>Poales</taxon>
        <taxon>Poaceae</taxon>
        <taxon>PACMAD clade</taxon>
        <taxon>Arundinoideae</taxon>
        <taxon>Arundineae</taxon>
        <taxon>Arundo</taxon>
    </lineage>
</organism>
<proteinExistence type="predicted"/>
<protein>
    <submittedName>
        <fullName evidence="2">Uncharacterized protein</fullName>
    </submittedName>
</protein>
<keyword evidence="1" id="KW-0472">Membrane</keyword>